<evidence type="ECO:0000313" key="3">
    <source>
        <dbReference type="Proteomes" id="UP001500457"/>
    </source>
</evidence>
<dbReference type="InterPro" id="IPR045596">
    <property type="entry name" value="DUF6459"/>
</dbReference>
<comment type="caution">
    <text evidence="2">The sequence shown here is derived from an EMBL/GenBank/DDBJ whole genome shotgun (WGS) entry which is preliminary data.</text>
</comment>
<reference evidence="3" key="1">
    <citation type="journal article" date="2019" name="Int. J. Syst. Evol. Microbiol.">
        <title>The Global Catalogue of Microorganisms (GCM) 10K type strain sequencing project: providing services to taxonomists for standard genome sequencing and annotation.</title>
        <authorList>
            <consortium name="The Broad Institute Genomics Platform"/>
            <consortium name="The Broad Institute Genome Sequencing Center for Infectious Disease"/>
            <person name="Wu L."/>
            <person name="Ma J."/>
        </authorList>
    </citation>
    <scope>NUCLEOTIDE SEQUENCE [LARGE SCALE GENOMIC DNA]</scope>
    <source>
        <strain evidence="3">JCM 17983</strain>
    </source>
</reference>
<feature type="compositionally biased region" description="Gly residues" evidence="1">
    <location>
        <begin position="108"/>
        <end position="121"/>
    </location>
</feature>
<feature type="compositionally biased region" description="Low complexity" evidence="1">
    <location>
        <begin position="122"/>
        <end position="132"/>
    </location>
</feature>
<feature type="region of interest" description="Disordered" evidence="1">
    <location>
        <begin position="108"/>
        <end position="138"/>
    </location>
</feature>
<dbReference type="Proteomes" id="UP001500457">
    <property type="component" value="Unassembled WGS sequence"/>
</dbReference>
<dbReference type="Pfam" id="PF20060">
    <property type="entry name" value="DUF6459"/>
    <property type="match status" value="1"/>
</dbReference>
<protein>
    <submittedName>
        <fullName evidence="2">Uncharacterized protein</fullName>
    </submittedName>
</protein>
<dbReference type="EMBL" id="BAABHQ010000019">
    <property type="protein sequence ID" value="GAA4890878.1"/>
    <property type="molecule type" value="Genomic_DNA"/>
</dbReference>
<gene>
    <name evidence="2" type="ORF">GCM10023203_50530</name>
</gene>
<keyword evidence="3" id="KW-1185">Reference proteome</keyword>
<name>A0ABP9F6I4_9PSEU</name>
<sequence length="195" mass="19625">MTAMRSPDTVCTAPRRARRVGEVPTPQVRPLAEVLAGAPPAPRVAPDPDARTRRAQDELDRLAAALRPVAARLLTAVGDVLAGRRPATHLEALLAPEALAALARAAPGAGGPGVGGPGARGPAGTAAPRGTTGARGGIGPTLRGLRVCAVGPRAVEVAAVVPGPDRVRAVAARLERTDDGAAHPGRWRVVALCPG</sequence>
<organism evidence="2 3">
    <name type="scientific">Actinomycetospora straminea</name>
    <dbReference type="NCBI Taxonomy" id="663607"/>
    <lineage>
        <taxon>Bacteria</taxon>
        <taxon>Bacillati</taxon>
        <taxon>Actinomycetota</taxon>
        <taxon>Actinomycetes</taxon>
        <taxon>Pseudonocardiales</taxon>
        <taxon>Pseudonocardiaceae</taxon>
        <taxon>Actinomycetospora</taxon>
    </lineage>
</organism>
<proteinExistence type="predicted"/>
<evidence type="ECO:0000313" key="2">
    <source>
        <dbReference type="EMBL" id="GAA4890878.1"/>
    </source>
</evidence>
<evidence type="ECO:0000256" key="1">
    <source>
        <dbReference type="SAM" id="MobiDB-lite"/>
    </source>
</evidence>
<accession>A0ABP9F6I4</accession>